<name>A0AAV4BV18_9GAST</name>
<dbReference type="PANTHER" id="PTHR37162">
    <property type="entry name" value="HAT FAMILY DIMERISATION DOMAINCONTAINING PROTEIN-RELATED"/>
    <property type="match status" value="1"/>
</dbReference>
<proteinExistence type="predicted"/>
<keyword evidence="3" id="KW-1185">Reference proteome</keyword>
<organism evidence="2 3">
    <name type="scientific">Plakobranchus ocellatus</name>
    <dbReference type="NCBI Taxonomy" id="259542"/>
    <lineage>
        <taxon>Eukaryota</taxon>
        <taxon>Metazoa</taxon>
        <taxon>Spiralia</taxon>
        <taxon>Lophotrochozoa</taxon>
        <taxon>Mollusca</taxon>
        <taxon>Gastropoda</taxon>
        <taxon>Heterobranchia</taxon>
        <taxon>Euthyneura</taxon>
        <taxon>Panpulmonata</taxon>
        <taxon>Sacoglossa</taxon>
        <taxon>Placobranchoidea</taxon>
        <taxon>Plakobranchidae</taxon>
        <taxon>Plakobranchus</taxon>
    </lineage>
</organism>
<evidence type="ECO:0000313" key="3">
    <source>
        <dbReference type="Proteomes" id="UP000735302"/>
    </source>
</evidence>
<feature type="domain" description="HAT C-terminal dimerisation" evidence="1">
    <location>
        <begin position="324"/>
        <end position="389"/>
    </location>
</feature>
<dbReference type="GO" id="GO:0046983">
    <property type="term" value="F:protein dimerization activity"/>
    <property type="evidence" value="ECO:0007669"/>
    <property type="project" value="InterPro"/>
</dbReference>
<protein>
    <submittedName>
        <fullName evidence="2">Zinc finger mym-type protein 1</fullName>
    </submittedName>
</protein>
<evidence type="ECO:0000259" key="1">
    <source>
        <dbReference type="Pfam" id="PF05699"/>
    </source>
</evidence>
<accession>A0AAV4BV18</accession>
<dbReference type="Pfam" id="PF05699">
    <property type="entry name" value="Dimer_Tnp_hAT"/>
    <property type="match status" value="1"/>
</dbReference>
<dbReference type="PANTHER" id="PTHR37162:SF1">
    <property type="entry name" value="BED-TYPE DOMAIN-CONTAINING PROTEIN"/>
    <property type="match status" value="1"/>
</dbReference>
<dbReference type="Proteomes" id="UP000735302">
    <property type="component" value="Unassembled WGS sequence"/>
</dbReference>
<reference evidence="2 3" key="1">
    <citation type="journal article" date="2021" name="Elife">
        <title>Chloroplast acquisition without the gene transfer in kleptoplastic sea slugs, Plakobranchus ocellatus.</title>
        <authorList>
            <person name="Maeda T."/>
            <person name="Takahashi S."/>
            <person name="Yoshida T."/>
            <person name="Shimamura S."/>
            <person name="Takaki Y."/>
            <person name="Nagai Y."/>
            <person name="Toyoda A."/>
            <person name="Suzuki Y."/>
            <person name="Arimoto A."/>
            <person name="Ishii H."/>
            <person name="Satoh N."/>
            <person name="Nishiyama T."/>
            <person name="Hasebe M."/>
            <person name="Maruyama T."/>
            <person name="Minagawa J."/>
            <person name="Obokata J."/>
            <person name="Shigenobu S."/>
        </authorList>
    </citation>
    <scope>NUCLEOTIDE SEQUENCE [LARGE SCALE GENOMIC DNA]</scope>
</reference>
<comment type="caution">
    <text evidence="2">The sequence shown here is derived from an EMBL/GenBank/DDBJ whole genome shotgun (WGS) entry which is preliminary data.</text>
</comment>
<evidence type="ECO:0000313" key="2">
    <source>
        <dbReference type="EMBL" id="GFO22648.1"/>
    </source>
</evidence>
<gene>
    <name evidence="2" type="ORF">PoB_004915300</name>
</gene>
<dbReference type="InterPro" id="IPR012337">
    <property type="entry name" value="RNaseH-like_sf"/>
</dbReference>
<dbReference type="InterPro" id="IPR008906">
    <property type="entry name" value="HATC_C_dom"/>
</dbReference>
<dbReference type="AlphaFoldDB" id="A0AAV4BV18"/>
<sequence length="448" mass="51752">MIGCNNSVWTRIKAASPMCIQVKCVCHSLALCIQNAAGKLPSNIAFLLCEIPAWFSHSDLRCQNFKSVFNTINPDEDTMPGKTTPLPFDKLSSTRWLVRGKVMNNILANWYELKAYFELSDDPKRYETRYKARLVKEMMQDHKNYLYFQFAVPIVQEFETVNSLFQHTNIDPTILDTELYTHYESLHDRHYHPDGTPKVLDDVDFGCKFTQEVQRYVSQHSENQQILRDVEDLKRRCKDVLEESLSQLKLRMPASRNTFQNLAKLSPTVILNQATRPKFHELPFLHIIANQLLSKTEEQYRKIVFVNWTEKPAFSKHGLVLETEKFWVGVRQNESFRDLANYVLTCLTTPVSNAVVERMFSLVINIKTKPRNPLQLSTLEAIVRIRSDMIVANKCCREFIVTKSMIQLFDSKTLYASTPKASTSKATSTDIGVDQREEGEKDVLSLFL</sequence>
<dbReference type="SUPFAM" id="SSF53098">
    <property type="entry name" value="Ribonuclease H-like"/>
    <property type="match status" value="1"/>
</dbReference>
<dbReference type="EMBL" id="BLXT01005438">
    <property type="protein sequence ID" value="GFO22648.1"/>
    <property type="molecule type" value="Genomic_DNA"/>
</dbReference>